<feature type="signal peptide" evidence="5">
    <location>
        <begin position="1"/>
        <end position="25"/>
    </location>
</feature>
<reference evidence="7 8" key="1">
    <citation type="submission" date="2024-10" db="EMBL/GenBank/DDBJ databases">
        <title>Updated reference genomes for cyclostephanoid diatoms.</title>
        <authorList>
            <person name="Roberts W.R."/>
            <person name="Alverson A.J."/>
        </authorList>
    </citation>
    <scope>NUCLEOTIDE SEQUENCE [LARGE SCALE GENOMIC DNA]</scope>
    <source>
        <strain evidence="7 8">AJA010-31</strain>
    </source>
</reference>
<dbReference type="Proteomes" id="UP001530400">
    <property type="component" value="Unassembled WGS sequence"/>
</dbReference>
<dbReference type="GO" id="GO:0008270">
    <property type="term" value="F:zinc ion binding"/>
    <property type="evidence" value="ECO:0007669"/>
    <property type="project" value="UniProtKB-KW"/>
</dbReference>
<dbReference type="EMBL" id="JALLPJ020001265">
    <property type="protein sequence ID" value="KAL3772508.1"/>
    <property type="molecule type" value="Genomic_DNA"/>
</dbReference>
<feature type="domain" description="MYND-type" evidence="6">
    <location>
        <begin position="424"/>
        <end position="466"/>
    </location>
</feature>
<gene>
    <name evidence="7" type="ORF">ACHAWO_002510</name>
</gene>
<dbReference type="PANTHER" id="PTHR46758:SF2">
    <property type="entry name" value="OJ1485_B09.11 PROTEIN"/>
    <property type="match status" value="1"/>
</dbReference>
<keyword evidence="2 4" id="KW-0863">Zinc-finger</keyword>
<dbReference type="PANTHER" id="PTHR46758">
    <property type="entry name" value="MYND DOMAIN-CONTAINING"/>
    <property type="match status" value="1"/>
</dbReference>
<evidence type="ECO:0000313" key="7">
    <source>
        <dbReference type="EMBL" id="KAL3772508.1"/>
    </source>
</evidence>
<dbReference type="Gene3D" id="6.10.140.2220">
    <property type="match status" value="1"/>
</dbReference>
<feature type="chain" id="PRO_5044849566" description="MYND-type domain-containing protein" evidence="5">
    <location>
        <begin position="26"/>
        <end position="471"/>
    </location>
</feature>
<keyword evidence="3" id="KW-0862">Zinc</keyword>
<evidence type="ECO:0000256" key="3">
    <source>
        <dbReference type="ARBA" id="ARBA00022833"/>
    </source>
</evidence>
<dbReference type="Gene3D" id="1.25.40.10">
    <property type="entry name" value="Tetratricopeptide repeat domain"/>
    <property type="match status" value="1"/>
</dbReference>
<evidence type="ECO:0000256" key="2">
    <source>
        <dbReference type="ARBA" id="ARBA00022771"/>
    </source>
</evidence>
<dbReference type="SUPFAM" id="SSF144232">
    <property type="entry name" value="HIT/MYND zinc finger-like"/>
    <property type="match status" value="1"/>
</dbReference>
<evidence type="ECO:0000256" key="1">
    <source>
        <dbReference type="ARBA" id="ARBA00022723"/>
    </source>
</evidence>
<evidence type="ECO:0000256" key="4">
    <source>
        <dbReference type="PROSITE-ProRule" id="PRU00134"/>
    </source>
</evidence>
<sequence>MASLIAAVKRKLAFLSTFVIPAANAQDVITNDDILETARPTKRRRLNAPSDSAEESPLLIVESDNTTLQSPLIALKSEEHLNKSHQPSSTLLQMLPPHVLSRCLLYLGDRSNRFALQTTCTLFNQLSNQDDMLADVELGGDWSDSILHSHVDEDIIRPQQQQPPNNALAALLDAMGFNRQDDDAHIDYEDLHLQHRYVLTKSEEQPAVKRGILTENDTSVSACKKLVKFSVAGNLQATYMLSMILCYCFENVSEGLALLRLAASHGDLRSIYNLALILRDTRPTEATNCLILAARYGYIPAWQEKLTPTEMRVRFGDLDAATLCKYLDPPCLNRLLGRHYLECNRVKRHHTSHCWNPLCGRWAYKATSARESRRRHDNATAAADNSNERYSIRQLLPELPNESVHQDHSISPLGKMKRTLQYQCYGVESAMKVSRMKMCSSCRRAKYCSKLCQVYDWRSGRHKAECPFLNF</sequence>
<keyword evidence="8" id="KW-1185">Reference proteome</keyword>
<accession>A0ABD3NAV4</accession>
<dbReference type="InterPro" id="IPR002893">
    <property type="entry name" value="Znf_MYND"/>
</dbReference>
<dbReference type="SUPFAM" id="SSF81901">
    <property type="entry name" value="HCP-like"/>
    <property type="match status" value="1"/>
</dbReference>
<name>A0ABD3NAV4_9STRA</name>
<dbReference type="AlphaFoldDB" id="A0ABD3NAV4"/>
<dbReference type="Pfam" id="PF01753">
    <property type="entry name" value="zf-MYND"/>
    <property type="match status" value="1"/>
</dbReference>
<organism evidence="7 8">
    <name type="scientific">Cyclotella atomus</name>
    <dbReference type="NCBI Taxonomy" id="382360"/>
    <lineage>
        <taxon>Eukaryota</taxon>
        <taxon>Sar</taxon>
        <taxon>Stramenopiles</taxon>
        <taxon>Ochrophyta</taxon>
        <taxon>Bacillariophyta</taxon>
        <taxon>Coscinodiscophyceae</taxon>
        <taxon>Thalassiosirophycidae</taxon>
        <taxon>Stephanodiscales</taxon>
        <taxon>Stephanodiscaceae</taxon>
        <taxon>Cyclotella</taxon>
    </lineage>
</organism>
<keyword evidence="1" id="KW-0479">Metal-binding</keyword>
<dbReference type="PROSITE" id="PS50865">
    <property type="entry name" value="ZF_MYND_2"/>
    <property type="match status" value="1"/>
</dbReference>
<comment type="caution">
    <text evidence="7">The sequence shown here is derived from an EMBL/GenBank/DDBJ whole genome shotgun (WGS) entry which is preliminary data.</text>
</comment>
<evidence type="ECO:0000259" key="6">
    <source>
        <dbReference type="PROSITE" id="PS50865"/>
    </source>
</evidence>
<dbReference type="InterPro" id="IPR011990">
    <property type="entry name" value="TPR-like_helical_dom_sf"/>
</dbReference>
<keyword evidence="5" id="KW-0732">Signal</keyword>
<evidence type="ECO:0000313" key="8">
    <source>
        <dbReference type="Proteomes" id="UP001530400"/>
    </source>
</evidence>
<protein>
    <recommendedName>
        <fullName evidence="6">MYND-type domain-containing protein</fullName>
    </recommendedName>
</protein>
<dbReference type="InterPro" id="IPR044508">
    <property type="entry name" value="At5g50450/At1g67340-like"/>
</dbReference>
<evidence type="ECO:0000256" key="5">
    <source>
        <dbReference type="SAM" id="SignalP"/>
    </source>
</evidence>
<proteinExistence type="predicted"/>